<accession>A0ABP4WG46</accession>
<dbReference type="InterPro" id="IPR036689">
    <property type="entry name" value="ESAT-6-like_sf"/>
</dbReference>
<name>A0ABP4WG46_9ACTN</name>
<dbReference type="RefSeq" id="WP_344080823.1">
    <property type="nucleotide sequence ID" value="NZ_BAAALS010000011.1"/>
</dbReference>
<dbReference type="EMBL" id="BAAALS010000011">
    <property type="protein sequence ID" value="GAA1753923.1"/>
    <property type="molecule type" value="Genomic_DNA"/>
</dbReference>
<proteinExistence type="predicted"/>
<protein>
    <submittedName>
        <fullName evidence="1">Uncharacterized protein</fullName>
    </submittedName>
</protein>
<reference evidence="2" key="1">
    <citation type="journal article" date="2019" name="Int. J. Syst. Evol. Microbiol.">
        <title>The Global Catalogue of Microorganisms (GCM) 10K type strain sequencing project: providing services to taxonomists for standard genome sequencing and annotation.</title>
        <authorList>
            <consortium name="The Broad Institute Genomics Platform"/>
            <consortium name="The Broad Institute Genome Sequencing Center for Infectious Disease"/>
            <person name="Wu L."/>
            <person name="Ma J."/>
        </authorList>
    </citation>
    <scope>NUCLEOTIDE SEQUENCE [LARGE SCALE GENOMIC DNA]</scope>
    <source>
        <strain evidence="2">JCM 13249</strain>
    </source>
</reference>
<comment type="caution">
    <text evidence="1">The sequence shown here is derived from an EMBL/GenBank/DDBJ whole genome shotgun (WGS) entry which is preliminary data.</text>
</comment>
<dbReference type="Proteomes" id="UP001500655">
    <property type="component" value="Unassembled WGS sequence"/>
</dbReference>
<evidence type="ECO:0000313" key="2">
    <source>
        <dbReference type="Proteomes" id="UP001500655"/>
    </source>
</evidence>
<sequence>MAYDTDVRDLPFSVDVHELPGLTRMVLRACGDASAGADYLHTYRDLPWREVSSVGALIALVKPAHDKVVDAVNTQLRTGLAMHGAEVADRLIRVSQYYGETDLKAAARTDRTWRGAEHPENLTRRYDPLDPPVPLFTDVVRPRAHLLPPADHRGDFATNPIDWTRDPFSLTRSGRDLVWQATAIGARLGWCDRPIDIFAEIIKPVAGNWPAMLQLADVFTNIGRACAAVNQNFAENQINVRAVWQGQASEAFQEHLRLFGLSHVGTQEWLNQVADCYKRIGESVCALVTKLADVLVRVIDMAVAALVAAQAAEATAPTVIGPVVFGSAALYEFYQFWQAVQTGRELADATDLIVKRYLKELIRLTNLDTSTTLPTSPPPLSLPQPA</sequence>
<dbReference type="SUPFAM" id="SSF140453">
    <property type="entry name" value="EsxAB dimer-like"/>
    <property type="match status" value="1"/>
</dbReference>
<organism evidence="1 2">
    <name type="scientific">Luedemannella helvata</name>
    <dbReference type="NCBI Taxonomy" id="349315"/>
    <lineage>
        <taxon>Bacteria</taxon>
        <taxon>Bacillati</taxon>
        <taxon>Actinomycetota</taxon>
        <taxon>Actinomycetes</taxon>
        <taxon>Micromonosporales</taxon>
        <taxon>Micromonosporaceae</taxon>
        <taxon>Luedemannella</taxon>
    </lineage>
</organism>
<gene>
    <name evidence="1" type="ORF">GCM10009681_26240</name>
</gene>
<evidence type="ECO:0000313" key="1">
    <source>
        <dbReference type="EMBL" id="GAA1753923.1"/>
    </source>
</evidence>
<keyword evidence="2" id="KW-1185">Reference proteome</keyword>